<dbReference type="NCBIfam" id="NF041365">
    <property type="entry name" value="GntB_guanitoxin"/>
    <property type="match status" value="1"/>
</dbReference>
<dbReference type="PANTHER" id="PTHR19353">
    <property type="entry name" value="FATTY ACID DESATURASE 2"/>
    <property type="match status" value="1"/>
</dbReference>
<dbReference type="CDD" id="cd03510">
    <property type="entry name" value="Rhizobitoxine-FADS-like"/>
    <property type="match status" value="1"/>
</dbReference>
<dbReference type="Proteomes" id="UP000664414">
    <property type="component" value="Unassembled WGS sequence"/>
</dbReference>
<feature type="domain" description="Fatty acid desaturase" evidence="2">
    <location>
        <begin position="56"/>
        <end position="288"/>
    </location>
</feature>
<reference evidence="3" key="1">
    <citation type="submission" date="2021-02" db="EMBL/GenBank/DDBJ databases">
        <title>Thiocyanate and organic carbon inputs drive convergent selection for specific autotrophic Afipia and Thiobacillus strains within complex microbiomes.</title>
        <authorList>
            <person name="Huddy R.J."/>
            <person name="Sachdeva R."/>
            <person name="Kadzinga F."/>
            <person name="Kantor R.S."/>
            <person name="Harrison S.T.L."/>
            <person name="Banfield J.F."/>
        </authorList>
    </citation>
    <scope>NUCLEOTIDE SEQUENCE</scope>
    <source>
        <strain evidence="3">SCN18_10_11_15_R4_P_38_20</strain>
    </source>
</reference>
<accession>A0A8J7PW63</accession>
<dbReference type="GO" id="GO:0016717">
    <property type="term" value="F:oxidoreductase activity, acting on paired donors, with oxidation of a pair of donors resulting in the reduction of molecular oxygen to two molecules of water"/>
    <property type="evidence" value="ECO:0007669"/>
    <property type="project" value="TreeGrafter"/>
</dbReference>
<evidence type="ECO:0000313" key="3">
    <source>
        <dbReference type="EMBL" id="MBN9413119.1"/>
    </source>
</evidence>
<evidence type="ECO:0000313" key="4">
    <source>
        <dbReference type="Proteomes" id="UP000664414"/>
    </source>
</evidence>
<keyword evidence="1" id="KW-1133">Transmembrane helix</keyword>
<sequence>MDKEIRLRKRYKFSKEISLELNQLLSLDNWHALIAVVYDYSFIGLGILFYIFDPYFYPLSIIIIGSRQRALSTLLHEAAHSRLAKSKTLNYFIGTFLSGYLILWEYYTFTRSHVKDHHLYLGDRLNDPDYVYHQETGLYDFQSRKDFISKYIIKPFLLGTVFSYLKYIFINRASEVFKHKKQAFIMLSYLLSIVLLAGYLGFIKHLIILWLIPLFTIFPIIGWFIELSEHYPLVAEHDVDLYMTRNRFSSFLEAMIFSIHCENLHLVHHLRPGIPFWNLKNAHRILLKDKEYKNLNSKMGGIFYSSNNQEPFISKITDKNRNLFSLGKEMLIKQINTRSVR</sequence>
<dbReference type="PANTHER" id="PTHR19353:SF19">
    <property type="entry name" value="DELTA(5) FATTY ACID DESATURASE C-RELATED"/>
    <property type="match status" value="1"/>
</dbReference>
<protein>
    <submittedName>
        <fullName evidence="3">Fatty acid desaturase family protein</fullName>
    </submittedName>
</protein>
<gene>
    <name evidence="3" type="ORF">J0H12_04265</name>
</gene>
<dbReference type="EMBL" id="JAFKGL010000017">
    <property type="protein sequence ID" value="MBN9413119.1"/>
    <property type="molecule type" value="Genomic_DNA"/>
</dbReference>
<dbReference type="GO" id="GO:0016020">
    <property type="term" value="C:membrane"/>
    <property type="evidence" value="ECO:0007669"/>
    <property type="project" value="TreeGrafter"/>
</dbReference>
<feature type="transmembrane region" description="Helical" evidence="1">
    <location>
        <begin position="89"/>
        <end position="107"/>
    </location>
</feature>
<evidence type="ECO:0000259" key="2">
    <source>
        <dbReference type="Pfam" id="PF00487"/>
    </source>
</evidence>
<feature type="transmembrane region" description="Helical" evidence="1">
    <location>
        <begin position="207"/>
        <end position="225"/>
    </location>
</feature>
<dbReference type="GO" id="GO:0008610">
    <property type="term" value="P:lipid biosynthetic process"/>
    <property type="evidence" value="ECO:0007669"/>
    <property type="project" value="UniProtKB-ARBA"/>
</dbReference>
<dbReference type="InterPro" id="IPR012171">
    <property type="entry name" value="Fatty_acid_desaturase"/>
</dbReference>
<name>A0A8J7PW63_9PROT</name>
<feature type="transmembrane region" description="Helical" evidence="1">
    <location>
        <begin position="182"/>
        <end position="201"/>
    </location>
</feature>
<dbReference type="InterPro" id="IPR005804">
    <property type="entry name" value="FA_desaturase_dom"/>
</dbReference>
<evidence type="ECO:0000256" key="1">
    <source>
        <dbReference type="SAM" id="Phobius"/>
    </source>
</evidence>
<keyword evidence="1" id="KW-0812">Transmembrane</keyword>
<dbReference type="AlphaFoldDB" id="A0A8J7PW63"/>
<dbReference type="Pfam" id="PF00487">
    <property type="entry name" value="FA_desaturase"/>
    <property type="match status" value="1"/>
</dbReference>
<keyword evidence="1" id="KW-0472">Membrane</keyword>
<feature type="transmembrane region" description="Helical" evidence="1">
    <location>
        <begin position="151"/>
        <end position="170"/>
    </location>
</feature>
<proteinExistence type="predicted"/>
<organism evidence="3 4">
    <name type="scientific">Candidatus Paracaedimonas acanthamoebae</name>
    <dbReference type="NCBI Taxonomy" id="244581"/>
    <lineage>
        <taxon>Bacteria</taxon>
        <taxon>Pseudomonadati</taxon>
        <taxon>Pseudomonadota</taxon>
        <taxon>Alphaproteobacteria</taxon>
        <taxon>Holosporales</taxon>
        <taxon>Caedimonadaceae</taxon>
        <taxon>Candidatus Paracaedimonas</taxon>
    </lineage>
</organism>
<comment type="caution">
    <text evidence="3">The sequence shown here is derived from an EMBL/GenBank/DDBJ whole genome shotgun (WGS) entry which is preliminary data.</text>
</comment>
<feature type="transmembrane region" description="Helical" evidence="1">
    <location>
        <begin position="30"/>
        <end position="52"/>
    </location>
</feature>